<reference evidence="6" key="1">
    <citation type="submission" date="2021-06" db="EMBL/GenBank/DDBJ databases">
        <authorList>
            <person name="Criscuolo A."/>
        </authorList>
    </citation>
    <scope>NUCLEOTIDE SEQUENCE</scope>
    <source>
        <strain evidence="6">CIP111803</strain>
    </source>
</reference>
<keyword evidence="3 5" id="KW-1133">Transmembrane helix</keyword>
<dbReference type="RefSeq" id="WP_236021715.1">
    <property type="nucleotide sequence ID" value="NZ_CAJVAP010000003.1"/>
</dbReference>
<dbReference type="Proteomes" id="UP000693892">
    <property type="component" value="Unassembled WGS sequence"/>
</dbReference>
<evidence type="ECO:0000256" key="4">
    <source>
        <dbReference type="ARBA" id="ARBA00023136"/>
    </source>
</evidence>
<comment type="subcellular location">
    <subcellularLocation>
        <location evidence="1">Endomembrane system</location>
        <topology evidence="1">Multi-pass membrane protein</topology>
    </subcellularLocation>
</comment>
<feature type="transmembrane region" description="Helical" evidence="5">
    <location>
        <begin position="103"/>
        <end position="122"/>
    </location>
</feature>
<protein>
    <recommendedName>
        <fullName evidence="8">Isoprenylcysteine carboxylmethyltransferase family protein</fullName>
    </recommendedName>
</protein>
<feature type="transmembrane region" description="Helical" evidence="5">
    <location>
        <begin position="53"/>
        <end position="73"/>
    </location>
</feature>
<dbReference type="AlphaFoldDB" id="A0A916JSC9"/>
<evidence type="ECO:0000256" key="1">
    <source>
        <dbReference type="ARBA" id="ARBA00004127"/>
    </source>
</evidence>
<gene>
    <name evidence="6" type="ORF">LEUCIP111803_00277</name>
</gene>
<feature type="transmembrane region" description="Helical" evidence="5">
    <location>
        <begin position="155"/>
        <end position="176"/>
    </location>
</feature>
<dbReference type="EMBL" id="CAJVAP010000003">
    <property type="protein sequence ID" value="CAG7599195.1"/>
    <property type="molecule type" value="Genomic_DNA"/>
</dbReference>
<feature type="transmembrane region" description="Helical" evidence="5">
    <location>
        <begin position="196"/>
        <end position="215"/>
    </location>
</feature>
<feature type="transmembrane region" description="Helical" evidence="5">
    <location>
        <begin position="79"/>
        <end position="96"/>
    </location>
</feature>
<evidence type="ECO:0008006" key="8">
    <source>
        <dbReference type="Google" id="ProtNLM"/>
    </source>
</evidence>
<evidence type="ECO:0000256" key="5">
    <source>
        <dbReference type="SAM" id="Phobius"/>
    </source>
</evidence>
<dbReference type="GO" id="GO:0012505">
    <property type="term" value="C:endomembrane system"/>
    <property type="evidence" value="ECO:0007669"/>
    <property type="project" value="UniProtKB-SubCell"/>
</dbReference>
<keyword evidence="4 5" id="KW-0472">Membrane</keyword>
<sequence length="318" mass="34114">MAAGGIVAENPVWMAVGRGYFAVQSLAGALWWFAVFTVDAVREATLGGADPRLVAMLDVPLFVVASLLAALGIRWAPRIAVPWTLLVAFALVIGATATGRAGWGAFAMVAASAGSLAAWLLMERGRIPAELALVGPLSIRVARSASPARQFLRTLAQLAVFWVFFLVVLPVLIAWFEARWNLRIDASEWRGPGFAVGLILLVAASALGIWAAIAMSTRGDGTPLPSATARRLVIAGPYRNVRNPMALAGIVQAVGVGLMLGSWLVVLYGVCGAAYWNWLVRPIEEADLETRFGESFRAYRDRVRCWLPGPGPRPVRAR</sequence>
<dbReference type="InterPro" id="IPR007318">
    <property type="entry name" value="Phopholipid_MeTrfase"/>
</dbReference>
<evidence type="ECO:0000313" key="7">
    <source>
        <dbReference type="Proteomes" id="UP000693892"/>
    </source>
</evidence>
<feature type="transmembrane region" description="Helical" evidence="5">
    <location>
        <begin position="20"/>
        <end position="41"/>
    </location>
</feature>
<keyword evidence="7" id="KW-1185">Reference proteome</keyword>
<dbReference type="Pfam" id="PF04191">
    <property type="entry name" value="PEMT"/>
    <property type="match status" value="1"/>
</dbReference>
<feature type="transmembrane region" description="Helical" evidence="5">
    <location>
        <begin position="246"/>
        <end position="271"/>
    </location>
</feature>
<comment type="caution">
    <text evidence="6">The sequence shown here is derived from an EMBL/GenBank/DDBJ whole genome shotgun (WGS) entry which is preliminary data.</text>
</comment>
<keyword evidence="2 5" id="KW-0812">Transmembrane</keyword>
<proteinExistence type="predicted"/>
<name>A0A916JSC9_9MICO</name>
<evidence type="ECO:0000256" key="3">
    <source>
        <dbReference type="ARBA" id="ARBA00022989"/>
    </source>
</evidence>
<organism evidence="6 7">
    <name type="scientific">Leucobacter soli</name>
    <dbReference type="NCBI Taxonomy" id="2812850"/>
    <lineage>
        <taxon>Bacteria</taxon>
        <taxon>Bacillati</taxon>
        <taxon>Actinomycetota</taxon>
        <taxon>Actinomycetes</taxon>
        <taxon>Micrococcales</taxon>
        <taxon>Microbacteriaceae</taxon>
        <taxon>Leucobacter</taxon>
    </lineage>
</organism>
<evidence type="ECO:0000256" key="2">
    <source>
        <dbReference type="ARBA" id="ARBA00022692"/>
    </source>
</evidence>
<accession>A0A916JSC9</accession>
<evidence type="ECO:0000313" key="6">
    <source>
        <dbReference type="EMBL" id="CAG7599195.1"/>
    </source>
</evidence>